<comment type="caution">
    <text evidence="2">The sequence shown here is derived from an EMBL/GenBank/DDBJ whole genome shotgun (WGS) entry which is preliminary data.</text>
</comment>
<gene>
    <name evidence="2" type="ORF">SERN_2672</name>
</gene>
<protein>
    <submittedName>
        <fullName evidence="2">Uncharacterized protein</fullName>
    </submittedName>
</protein>
<sequence length="61" mass="5606">MASPVGGGDCVGSCDGEEPELPSSPAVSVGVADGSSGDELWVGSAVGADDVGSAEVGVGLG</sequence>
<dbReference type="EMBL" id="RHPJ01000004">
    <property type="protein sequence ID" value="TGO04081.1"/>
    <property type="molecule type" value="Genomic_DNA"/>
</dbReference>
<dbReference type="Proteomes" id="UP000297318">
    <property type="component" value="Unassembled WGS sequence"/>
</dbReference>
<accession>A0A4Z1E339</accession>
<evidence type="ECO:0000313" key="3">
    <source>
        <dbReference type="Proteomes" id="UP000297318"/>
    </source>
</evidence>
<keyword evidence="3" id="KW-1185">Reference proteome</keyword>
<feature type="region of interest" description="Disordered" evidence="1">
    <location>
        <begin position="1"/>
        <end position="34"/>
    </location>
</feature>
<organism evidence="2 3">
    <name type="scientific">Serinibacter arcticus</name>
    <dbReference type="NCBI Taxonomy" id="1655435"/>
    <lineage>
        <taxon>Bacteria</taxon>
        <taxon>Bacillati</taxon>
        <taxon>Actinomycetota</taxon>
        <taxon>Actinomycetes</taxon>
        <taxon>Micrococcales</taxon>
        <taxon>Beutenbergiaceae</taxon>
        <taxon>Serinibacter</taxon>
    </lineage>
</organism>
<evidence type="ECO:0000313" key="2">
    <source>
        <dbReference type="EMBL" id="TGO04081.1"/>
    </source>
</evidence>
<evidence type="ECO:0000256" key="1">
    <source>
        <dbReference type="SAM" id="MobiDB-lite"/>
    </source>
</evidence>
<dbReference type="AlphaFoldDB" id="A0A4Z1E339"/>
<reference evidence="2 3" key="1">
    <citation type="submission" date="2018-11" db="EMBL/GenBank/DDBJ databases">
        <title>Complete genome sequencing of the Actinobacteria Serinibacter sp. K3-2.</title>
        <authorList>
            <person name="Rakitin A.L."/>
            <person name="Beletsky A.V."/>
            <person name="Mardanov A.V."/>
            <person name="Ravin N.V."/>
            <person name="Gromova A.S."/>
            <person name="Filippova S.N."/>
            <person name="Gal'Chenko V.F."/>
        </authorList>
    </citation>
    <scope>NUCLEOTIDE SEQUENCE [LARGE SCALE GENOMIC DNA]</scope>
    <source>
        <strain evidence="2 3">K3-2</strain>
    </source>
</reference>
<feature type="compositionally biased region" description="Gly residues" evidence="1">
    <location>
        <begin position="1"/>
        <end position="10"/>
    </location>
</feature>
<name>A0A4Z1E339_9MICO</name>
<proteinExistence type="predicted"/>